<comment type="caution">
    <text evidence="3">The sequence shown here is derived from an EMBL/GenBank/DDBJ whole genome shotgun (WGS) entry which is preliminary data.</text>
</comment>
<feature type="transmembrane region" description="Helical" evidence="1">
    <location>
        <begin position="116"/>
        <end position="133"/>
    </location>
</feature>
<name>A0A6M1TRY9_9RHOB</name>
<feature type="transmembrane region" description="Helical" evidence="1">
    <location>
        <begin position="145"/>
        <end position="165"/>
    </location>
</feature>
<dbReference type="RefSeq" id="WP_165049043.1">
    <property type="nucleotide sequence ID" value="NZ_JAALFE010000007.1"/>
</dbReference>
<feature type="transmembrane region" description="Helical" evidence="1">
    <location>
        <begin position="206"/>
        <end position="228"/>
    </location>
</feature>
<protein>
    <submittedName>
        <fullName evidence="3">DMT family transporter</fullName>
    </submittedName>
</protein>
<feature type="transmembrane region" description="Helical" evidence="1">
    <location>
        <begin position="90"/>
        <end position="109"/>
    </location>
</feature>
<feature type="transmembrane region" description="Helical" evidence="1">
    <location>
        <begin position="63"/>
        <end position="84"/>
    </location>
</feature>
<dbReference type="AlphaFoldDB" id="A0A6M1TRY9"/>
<dbReference type="SUPFAM" id="SSF103481">
    <property type="entry name" value="Multidrug resistance efflux transporter EmrE"/>
    <property type="match status" value="2"/>
</dbReference>
<keyword evidence="1" id="KW-1133">Transmembrane helix</keyword>
<dbReference type="Proteomes" id="UP000474758">
    <property type="component" value="Unassembled WGS sequence"/>
</dbReference>
<dbReference type="PANTHER" id="PTHR22911:SF137">
    <property type="entry name" value="SOLUTE CARRIER FAMILY 35 MEMBER G2-RELATED"/>
    <property type="match status" value="1"/>
</dbReference>
<dbReference type="InterPro" id="IPR000620">
    <property type="entry name" value="EamA_dom"/>
</dbReference>
<proteinExistence type="predicted"/>
<evidence type="ECO:0000313" key="4">
    <source>
        <dbReference type="Proteomes" id="UP000474758"/>
    </source>
</evidence>
<dbReference type="Pfam" id="PF00892">
    <property type="entry name" value="EamA"/>
    <property type="match status" value="2"/>
</dbReference>
<dbReference type="EMBL" id="JAALFE010000007">
    <property type="protein sequence ID" value="NGQ90978.1"/>
    <property type="molecule type" value="Genomic_DNA"/>
</dbReference>
<feature type="transmembrane region" description="Helical" evidence="1">
    <location>
        <begin position="261"/>
        <end position="279"/>
    </location>
</feature>
<dbReference type="GO" id="GO:0016020">
    <property type="term" value="C:membrane"/>
    <property type="evidence" value="ECO:0007669"/>
    <property type="project" value="InterPro"/>
</dbReference>
<evidence type="ECO:0000313" key="3">
    <source>
        <dbReference type="EMBL" id="NGQ90978.1"/>
    </source>
</evidence>
<evidence type="ECO:0000259" key="2">
    <source>
        <dbReference type="Pfam" id="PF00892"/>
    </source>
</evidence>
<gene>
    <name evidence="3" type="ORF">G5V65_08710</name>
</gene>
<sequence>MIALSLGLLAALCWGMHDFTIRRVGGKADVAAMFALVTLFGLIPLIPIALIAGGWGVIGTQQLLLALAAGVGTVCANIALYKAFTIGPVSLVAPICGSYPVLSVLFAIARGQEAGMQEWLAVLAVVAGVAIVARGEGGASSGSRLAAAGWAALASVSFAVTFGLAQWSAETGAHMPVAAITRVTALTIALIWLLQRRPALSGLGTIWPALLMMGFLDVCAVSAITLAGGMENAEYAAVASSIFGIVTILLAWRFLKEPMRAGQWGGVALVFAGIAALGLG</sequence>
<feature type="domain" description="EamA" evidence="2">
    <location>
        <begin position="148"/>
        <end position="277"/>
    </location>
</feature>
<dbReference type="PANTHER" id="PTHR22911">
    <property type="entry name" value="ACYL-MALONYL CONDENSING ENZYME-RELATED"/>
    <property type="match status" value="1"/>
</dbReference>
<dbReference type="InterPro" id="IPR037185">
    <property type="entry name" value="EmrE-like"/>
</dbReference>
<organism evidence="3 4">
    <name type="scientific">Paragemmobacter kunshanensis</name>
    <dbReference type="NCBI Taxonomy" id="2583234"/>
    <lineage>
        <taxon>Bacteria</taxon>
        <taxon>Pseudomonadati</taxon>
        <taxon>Pseudomonadota</taxon>
        <taxon>Alphaproteobacteria</taxon>
        <taxon>Rhodobacterales</taxon>
        <taxon>Paracoccaceae</taxon>
        <taxon>Paragemmobacter</taxon>
    </lineage>
</organism>
<feature type="transmembrane region" description="Helical" evidence="1">
    <location>
        <begin position="31"/>
        <end position="51"/>
    </location>
</feature>
<evidence type="ECO:0000256" key="1">
    <source>
        <dbReference type="SAM" id="Phobius"/>
    </source>
</evidence>
<feature type="transmembrane region" description="Helical" evidence="1">
    <location>
        <begin position="177"/>
        <end position="194"/>
    </location>
</feature>
<keyword evidence="1" id="KW-0812">Transmembrane</keyword>
<feature type="transmembrane region" description="Helical" evidence="1">
    <location>
        <begin position="235"/>
        <end position="255"/>
    </location>
</feature>
<feature type="domain" description="EamA" evidence="2">
    <location>
        <begin position="2"/>
        <end position="133"/>
    </location>
</feature>
<reference evidence="3 4" key="1">
    <citation type="submission" date="2020-02" db="EMBL/GenBank/DDBJ databases">
        <title>Rhodobacter translucens sp. nov., a novel bacterium isolated from activated sludge.</title>
        <authorList>
            <person name="Liu J."/>
        </authorList>
    </citation>
    <scope>NUCLEOTIDE SEQUENCE [LARGE SCALE GENOMIC DNA]</scope>
    <source>
        <strain evidence="3 4">HX-7-19</strain>
    </source>
</reference>
<keyword evidence="4" id="KW-1185">Reference proteome</keyword>
<keyword evidence="1" id="KW-0472">Membrane</keyword>
<accession>A0A6M1TRY9</accession>